<dbReference type="EMBL" id="UPHP01000027">
    <property type="protein sequence ID" value="VBA35841.1"/>
    <property type="molecule type" value="Genomic_DNA"/>
</dbReference>
<protein>
    <submittedName>
        <fullName evidence="1">Uncharacterized protein</fullName>
    </submittedName>
</protein>
<evidence type="ECO:0000313" key="1">
    <source>
        <dbReference type="EMBL" id="VBA35841.1"/>
    </source>
</evidence>
<dbReference type="AlphaFoldDB" id="A0A498PUN3"/>
<keyword evidence="2" id="KW-1185">Reference proteome</keyword>
<sequence>MPDLSGYRTVPADDFVANGVAYFRTPDGLQCAILPAITTAGCDGRLPATPAEVDEIVLAADVNSRGFHATSNPLFAAPAGRAASGLAEGSKIAYGEFECAVGSGPTTLCTKGTPVTQWMVITAAGTGIGPATEGLPPGFPDPNDFVVGDDTYVVGSGPKNMFPVFTVEGGLTCSIRIFSGGEIGCDGTLPGVSGGENEIFAQLPGAPGVRRTDSPKFSNPDYPGTIKQLPVGHRVKGIGATCMAITGGVACYGTLAGRTQGFQVSPAKTMTFGG</sequence>
<reference evidence="1 2" key="1">
    <citation type="submission" date="2018-09" db="EMBL/GenBank/DDBJ databases">
        <authorList>
            <person name="Tagini F."/>
        </authorList>
    </citation>
    <scope>NUCLEOTIDE SEQUENCE [LARGE SCALE GENOMIC DNA]</scope>
    <source>
        <strain evidence="1 2">MK136</strain>
    </source>
</reference>
<dbReference type="RefSeq" id="WP_244604938.1">
    <property type="nucleotide sequence ID" value="NZ_UPHP01000027.1"/>
</dbReference>
<organism evidence="1 2">
    <name type="scientific">Mycobacterium attenuatum</name>
    <dbReference type="NCBI Taxonomy" id="2341086"/>
    <lineage>
        <taxon>Bacteria</taxon>
        <taxon>Bacillati</taxon>
        <taxon>Actinomycetota</taxon>
        <taxon>Actinomycetes</taxon>
        <taxon>Mycobacteriales</taxon>
        <taxon>Mycobacteriaceae</taxon>
        <taxon>Mycobacterium</taxon>
    </lineage>
</organism>
<name>A0A498PUN3_9MYCO</name>
<dbReference type="Proteomes" id="UP000273307">
    <property type="component" value="Unassembled WGS sequence"/>
</dbReference>
<gene>
    <name evidence="1" type="ORF">LAUMK136_01163</name>
</gene>
<accession>A0A498PUN3</accession>
<proteinExistence type="predicted"/>
<evidence type="ECO:0000313" key="2">
    <source>
        <dbReference type="Proteomes" id="UP000273307"/>
    </source>
</evidence>